<keyword evidence="3" id="KW-1185">Reference proteome</keyword>
<dbReference type="InterPro" id="IPR051053">
    <property type="entry name" value="ECH/Chromodomain_protein"/>
</dbReference>
<dbReference type="InterPro" id="IPR001753">
    <property type="entry name" value="Enoyl-CoA_hydra/iso"/>
</dbReference>
<evidence type="ECO:0000313" key="2">
    <source>
        <dbReference type="EMBL" id="TFB02337.1"/>
    </source>
</evidence>
<comment type="caution">
    <text evidence="2">The sequence shown here is derived from an EMBL/GenBank/DDBJ whole genome shotgun (WGS) entry which is preliminary data.</text>
</comment>
<proteinExistence type="inferred from homology"/>
<dbReference type="Proteomes" id="UP001642720">
    <property type="component" value="Unassembled WGS sequence"/>
</dbReference>
<dbReference type="CDD" id="cd06558">
    <property type="entry name" value="crotonase-like"/>
    <property type="match status" value="1"/>
</dbReference>
<dbReference type="InterPro" id="IPR014748">
    <property type="entry name" value="Enoyl-CoA_hydra_C"/>
</dbReference>
<dbReference type="GeneID" id="300577329"/>
<dbReference type="PANTHER" id="PTHR43684:SF4">
    <property type="entry name" value="ENOYL-COA HYDRATASE_ISOMERASE FAMILY PROTEIN (AFU_ORTHOLOGUE AFUA_1G01890)"/>
    <property type="match status" value="1"/>
</dbReference>
<evidence type="ECO:0000256" key="1">
    <source>
        <dbReference type="ARBA" id="ARBA00005254"/>
    </source>
</evidence>
<organism evidence="2 3">
    <name type="scientific">Trichoderma ghanense</name>
    <dbReference type="NCBI Taxonomy" id="65468"/>
    <lineage>
        <taxon>Eukaryota</taxon>
        <taxon>Fungi</taxon>
        <taxon>Dikarya</taxon>
        <taxon>Ascomycota</taxon>
        <taxon>Pezizomycotina</taxon>
        <taxon>Sordariomycetes</taxon>
        <taxon>Hypocreomycetidae</taxon>
        <taxon>Hypocreales</taxon>
        <taxon>Hypocreaceae</taxon>
        <taxon>Trichoderma</taxon>
    </lineage>
</organism>
<dbReference type="Gene3D" id="3.90.226.10">
    <property type="entry name" value="2-enoyl-CoA Hydratase, Chain A, domain 1"/>
    <property type="match status" value="1"/>
</dbReference>
<gene>
    <name evidence="2" type="ORF">CCMA1212_005625</name>
</gene>
<dbReference type="Pfam" id="PF00378">
    <property type="entry name" value="ECH_1"/>
    <property type="match status" value="1"/>
</dbReference>
<evidence type="ECO:0000313" key="3">
    <source>
        <dbReference type="Proteomes" id="UP001642720"/>
    </source>
</evidence>
<dbReference type="EMBL" id="PPTA01000007">
    <property type="protein sequence ID" value="TFB02337.1"/>
    <property type="molecule type" value="Genomic_DNA"/>
</dbReference>
<sequence length="304" mass="32541">MAASNLPQSYTALTLPTLQFSHHPSSSPSVTPVIIIKLHRPQARNAFTAEMATSLISAFDLLSSDPRVKAIVLASSDPANKFFCAGMDFNAGGPAGTSPDTHRDEGGQVSLAMYRCSKPVIAAINGSAVGVGITMTLPASIRVTSRDAKIGFVFARRGFCLEACSSFFLPRLVGAGRALHLATTGAVYPAGHRLLDGLFSEVVDEPDKVLPTALGIAEDIAANVSLVSAAVMKNQIFRTPASPEEAHLVESKMFYSLVRSKDAKEGIESFLKKRKPEFKDTIEDDAPPGYPWWTPVDVRPKAKL</sequence>
<accession>A0ABY2H3K7</accession>
<name>A0ABY2H3K7_9HYPO</name>
<dbReference type="SUPFAM" id="SSF52096">
    <property type="entry name" value="ClpP/crotonase"/>
    <property type="match status" value="1"/>
</dbReference>
<protein>
    <submittedName>
        <fullName evidence="2">3-hydroxypropionyl-coenzyme A dehydratase</fullName>
    </submittedName>
</protein>
<comment type="similarity">
    <text evidence="1">Belongs to the enoyl-CoA hydratase/isomerase family.</text>
</comment>
<reference evidence="2 3" key="1">
    <citation type="submission" date="2018-01" db="EMBL/GenBank/DDBJ databases">
        <title>Genome characterization of the sugarcane-associated fungus Trichoderma ghanense CCMA-1212 and their application in lignocelulose bioconversion.</title>
        <authorList>
            <person name="Steindorff A.S."/>
            <person name="Mendes T.D."/>
            <person name="Vilela E.S.D."/>
            <person name="Rodrigues D.S."/>
            <person name="Formighieri E.F."/>
            <person name="Melo I.S."/>
            <person name="Favaro L.C.L."/>
        </authorList>
    </citation>
    <scope>NUCLEOTIDE SEQUENCE [LARGE SCALE GENOMIC DNA]</scope>
    <source>
        <strain evidence="2 3">CCMA-1212</strain>
    </source>
</reference>
<dbReference type="PANTHER" id="PTHR43684">
    <property type="match status" value="1"/>
</dbReference>
<dbReference type="Gene3D" id="1.10.12.10">
    <property type="entry name" value="Lyase 2-enoyl-coa Hydratase, Chain A, domain 2"/>
    <property type="match status" value="1"/>
</dbReference>
<dbReference type="InterPro" id="IPR029045">
    <property type="entry name" value="ClpP/crotonase-like_dom_sf"/>
</dbReference>
<dbReference type="RefSeq" id="XP_073558538.1">
    <property type="nucleotide sequence ID" value="XM_073702879.1"/>
</dbReference>